<sequence>MRKKSHICLGRYLAENASARELRSHKKAFLLGSILPDIRPSFVTKKHEYNGTYEEVQESIRRLTTDCNLLLRNRRVYCRRMGEVIHYVADYFTFPHNSCYPGSLKDHCRYENDLKHYMRDYIYSGEAERNQNVYYQFYTVEELFAYIEACHEEYMEDVHSVEQDALYITRVCSQVVSGIYQLLHQKEEAARQAGREAAYWAA</sequence>
<dbReference type="SUPFAM" id="SSF48537">
    <property type="entry name" value="Phospholipase C/P1 nuclease"/>
    <property type="match status" value="1"/>
</dbReference>
<evidence type="ECO:0000313" key="3">
    <source>
        <dbReference type="Proteomes" id="UP000886889"/>
    </source>
</evidence>
<dbReference type="InterPro" id="IPR008947">
    <property type="entry name" value="PLipase_C/P1_nuclease_dom_sf"/>
</dbReference>
<dbReference type="EMBL" id="DVOS01000008">
    <property type="protein sequence ID" value="HIV22453.1"/>
    <property type="molecule type" value="Genomic_DNA"/>
</dbReference>
<evidence type="ECO:0000259" key="1">
    <source>
        <dbReference type="Pfam" id="PF00882"/>
    </source>
</evidence>
<gene>
    <name evidence="2" type="ORF">IAC80_00800</name>
</gene>
<feature type="domain" description="Phospholipase C/D" evidence="1">
    <location>
        <begin position="6"/>
        <end position="160"/>
    </location>
</feature>
<dbReference type="AlphaFoldDB" id="A0A9D1T809"/>
<organism evidence="2 3">
    <name type="scientific">Candidatus Merdiplasma excrementigallinarum</name>
    <dbReference type="NCBI Taxonomy" id="2840864"/>
    <lineage>
        <taxon>Bacteria</taxon>
        <taxon>Bacillati</taxon>
        <taxon>Bacillota</taxon>
        <taxon>Clostridia</taxon>
        <taxon>Lachnospirales</taxon>
        <taxon>Lachnospiraceae</taxon>
        <taxon>Lachnospiraceae incertae sedis</taxon>
        <taxon>Candidatus Merdiplasma</taxon>
    </lineage>
</organism>
<dbReference type="GO" id="GO:0016788">
    <property type="term" value="F:hydrolase activity, acting on ester bonds"/>
    <property type="evidence" value="ECO:0007669"/>
    <property type="project" value="InterPro"/>
</dbReference>
<reference evidence="2" key="2">
    <citation type="journal article" date="2021" name="PeerJ">
        <title>Extensive microbial diversity within the chicken gut microbiome revealed by metagenomics and culture.</title>
        <authorList>
            <person name="Gilroy R."/>
            <person name="Ravi A."/>
            <person name="Getino M."/>
            <person name="Pursley I."/>
            <person name="Horton D.L."/>
            <person name="Alikhan N.F."/>
            <person name="Baker D."/>
            <person name="Gharbi K."/>
            <person name="Hall N."/>
            <person name="Watson M."/>
            <person name="Adriaenssens E.M."/>
            <person name="Foster-Nyarko E."/>
            <person name="Jarju S."/>
            <person name="Secka A."/>
            <person name="Antonio M."/>
            <person name="Oren A."/>
            <person name="Chaudhuri R.R."/>
            <person name="La Ragione R."/>
            <person name="Hildebrand F."/>
            <person name="Pallen M.J."/>
        </authorList>
    </citation>
    <scope>NUCLEOTIDE SEQUENCE</scope>
    <source>
        <strain evidence="2">ChiBcec6-7307</strain>
    </source>
</reference>
<dbReference type="InterPro" id="IPR029002">
    <property type="entry name" value="PLPC/GPLD1"/>
</dbReference>
<dbReference type="Proteomes" id="UP000886889">
    <property type="component" value="Unassembled WGS sequence"/>
</dbReference>
<name>A0A9D1T809_9FIRM</name>
<reference evidence="2" key="1">
    <citation type="submission" date="2020-10" db="EMBL/GenBank/DDBJ databases">
        <authorList>
            <person name="Gilroy R."/>
        </authorList>
    </citation>
    <scope>NUCLEOTIDE SEQUENCE</scope>
    <source>
        <strain evidence="2">ChiBcec6-7307</strain>
    </source>
</reference>
<evidence type="ECO:0000313" key="2">
    <source>
        <dbReference type="EMBL" id="HIV22453.1"/>
    </source>
</evidence>
<protein>
    <submittedName>
        <fullName evidence="2">Zinc dependent phospholipase C family protein</fullName>
    </submittedName>
</protein>
<comment type="caution">
    <text evidence="2">The sequence shown here is derived from an EMBL/GenBank/DDBJ whole genome shotgun (WGS) entry which is preliminary data.</text>
</comment>
<dbReference type="Pfam" id="PF00882">
    <property type="entry name" value="Zn_dep_PLPC"/>
    <property type="match status" value="1"/>
</dbReference>
<accession>A0A9D1T809</accession>
<proteinExistence type="predicted"/>